<gene>
    <name evidence="1" type="ORF">DDW44_30420</name>
</gene>
<sequence>MPTFEFTATLTAKLTVTADSEDAARDAIDAISETKFEESFTQGGVEIEDIAIEPHTADLDAVDGIELHSCVGDGCTVCPTPAAA</sequence>
<evidence type="ECO:0000313" key="1">
    <source>
        <dbReference type="EMBL" id="AWI32636.1"/>
    </source>
</evidence>
<dbReference type="KEGG" id="stir:DDW44_30420"/>
<name>A0A2S1T204_9ACTN</name>
<organism evidence="1 2">
    <name type="scientific">Streptomyces tirandamycinicus</name>
    <dbReference type="NCBI Taxonomy" id="2174846"/>
    <lineage>
        <taxon>Bacteria</taxon>
        <taxon>Bacillati</taxon>
        <taxon>Actinomycetota</taxon>
        <taxon>Actinomycetes</taxon>
        <taxon>Kitasatosporales</taxon>
        <taxon>Streptomycetaceae</taxon>
        <taxon>Streptomyces</taxon>
    </lineage>
</organism>
<accession>A0A2S1T204</accession>
<keyword evidence="2" id="KW-1185">Reference proteome</keyword>
<dbReference type="AlphaFoldDB" id="A0A2S1T204"/>
<proteinExistence type="predicted"/>
<dbReference type="EMBL" id="CP029188">
    <property type="protein sequence ID" value="AWI32636.1"/>
    <property type="molecule type" value="Genomic_DNA"/>
</dbReference>
<protein>
    <submittedName>
        <fullName evidence="1">Uncharacterized protein</fullName>
    </submittedName>
</protein>
<evidence type="ECO:0000313" key="2">
    <source>
        <dbReference type="Proteomes" id="UP000244900"/>
    </source>
</evidence>
<dbReference type="RefSeq" id="WP_108908504.1">
    <property type="nucleotide sequence ID" value="NZ_CP029188.1"/>
</dbReference>
<reference evidence="1 2" key="1">
    <citation type="submission" date="2018-05" db="EMBL/GenBank/DDBJ databases">
        <title>Complete genome sequence of sponge-derived Streptomyces sp. HNM0039.</title>
        <authorList>
            <person name="Huang X."/>
            <person name="Zhou S."/>
        </authorList>
    </citation>
    <scope>NUCLEOTIDE SEQUENCE [LARGE SCALE GENOMIC DNA]</scope>
    <source>
        <strain evidence="1 2">HNM0039</strain>
    </source>
</reference>
<dbReference type="Proteomes" id="UP000244900">
    <property type="component" value="Chromosome"/>
</dbReference>